<evidence type="ECO:0000256" key="6">
    <source>
        <dbReference type="ARBA" id="ARBA00023136"/>
    </source>
</evidence>
<reference evidence="9 10" key="1">
    <citation type="submission" date="2023-04" db="EMBL/GenBank/DDBJ databases">
        <title>Marinobulbifer ophiurae gen. nov., sp. Nov., isolate from tissue of brittle star Ophioplocus japonicus.</title>
        <authorList>
            <person name="Kawano K."/>
            <person name="Sawayama S."/>
            <person name="Nakagawa S."/>
        </authorList>
    </citation>
    <scope>NUCLEOTIDE SEQUENCE [LARGE SCALE GENOMIC DNA]</scope>
    <source>
        <strain evidence="9 10">NKW57</strain>
    </source>
</reference>
<organism evidence="9 10">
    <name type="scientific">Biformimicrobium ophioploci</name>
    <dbReference type="NCBI Taxonomy" id="3036711"/>
    <lineage>
        <taxon>Bacteria</taxon>
        <taxon>Pseudomonadati</taxon>
        <taxon>Pseudomonadota</taxon>
        <taxon>Gammaproteobacteria</taxon>
        <taxon>Cellvibrionales</taxon>
        <taxon>Microbulbiferaceae</taxon>
        <taxon>Biformimicrobium</taxon>
    </lineage>
</organism>
<dbReference type="EMBL" id="BSYJ01000004">
    <property type="protein sequence ID" value="GMG87890.1"/>
    <property type="molecule type" value="Genomic_DNA"/>
</dbReference>
<evidence type="ECO:0000256" key="1">
    <source>
        <dbReference type="ARBA" id="ARBA00004533"/>
    </source>
</evidence>
<dbReference type="Pfam" id="PF02470">
    <property type="entry name" value="MlaD"/>
    <property type="match status" value="6"/>
</dbReference>
<dbReference type="Proteomes" id="UP001224392">
    <property type="component" value="Unassembled WGS sequence"/>
</dbReference>
<dbReference type="PANTHER" id="PTHR30462">
    <property type="entry name" value="INTERMEMBRANE TRANSPORT PROTEIN PQIB-RELATED"/>
    <property type="match status" value="1"/>
</dbReference>
<accession>A0ABQ6M0T5</accession>
<keyword evidence="5 7" id="KW-1133">Transmembrane helix</keyword>
<feature type="domain" description="Mce/MlaD" evidence="8">
    <location>
        <begin position="509"/>
        <end position="600"/>
    </location>
</feature>
<feature type="domain" description="Mce/MlaD" evidence="8">
    <location>
        <begin position="277"/>
        <end position="345"/>
    </location>
</feature>
<feature type="domain" description="Mce/MlaD" evidence="8">
    <location>
        <begin position="155"/>
        <end position="215"/>
    </location>
</feature>
<feature type="domain" description="Mce/MlaD" evidence="8">
    <location>
        <begin position="43"/>
        <end position="133"/>
    </location>
</feature>
<evidence type="ECO:0000256" key="7">
    <source>
        <dbReference type="SAM" id="Phobius"/>
    </source>
</evidence>
<dbReference type="InterPro" id="IPR051800">
    <property type="entry name" value="PqiA-PqiB_transport"/>
</dbReference>
<comment type="subcellular location">
    <subcellularLocation>
        <location evidence="1">Cell inner membrane</location>
    </subcellularLocation>
</comment>
<dbReference type="InterPro" id="IPR003399">
    <property type="entry name" value="Mce/MlaD"/>
</dbReference>
<keyword evidence="3" id="KW-0997">Cell inner membrane</keyword>
<keyword evidence="2" id="KW-1003">Cell membrane</keyword>
<sequence>MAESPPVALVKPNRGLPLVWVMPLIAICVAAWLVYQEFTRGDIRVAVQFPSGEGLVVGKTPVKYSGVDIGVVQAIDLIPGSEAVMAKIDFLRSAEHLLVDGTSFWVVKPEISVTGVRGLETLVSGKYITMEAGSGPRKRTFVALSEAPLHTDEPGLRLRLQAQSIGSLTRGSPVHYRRMVVGKVEDYKLAGGDLGVEVHVFIEEKYRHLVRRSARFWNSSGVDFEGSLQGVKLRMDSLASLLVGGISFNDGPEPSEERAGDGDLFILHPSFAAADAGVEITVKLPPRTKIDRGAGVHFRGIRVGEVVSVQASPSLDGMSVTVMMDPATKSRLTENTRFWAATPTFALGRVRELLNGEQLEVELQTGNEARREFEAAATPPAYDPSLPGRHLVLTAADPGSLTRDAPVYYRRLQVGKVQGFALAPGGQSVEIYLVLEPRYASLVHADSVFWHTGGVRASASLDGIDFEMDSLASLLRGGIAFADGPDGVGAADGSRYVLYPSRAEALREGVPITIAVASADNIRVGAPIRYRGVSVGEVTGLHLGGKGGDGVELSARLNENAAHFARTDTLFWIVRPVISLRKTENLDTVIRGHYLRLEPGGGGYRTHFVALPEPPPEDEGLGAGLHLVLDAARLGSIKAGAPVYYREVKVGEVTGHELGELADRVYIYLTIAPQYATLVRENSRFWHASGVRFDFNLRQGAQVHTESLEALVAGGISFATPDNSEMGREVLSGSHYALYPKPEPEWLLWSPKITLWTNEK</sequence>
<evidence type="ECO:0000256" key="2">
    <source>
        <dbReference type="ARBA" id="ARBA00022475"/>
    </source>
</evidence>
<gene>
    <name evidence="9" type="ORF">MNKW57_22110</name>
</gene>
<feature type="domain" description="Mce/MlaD" evidence="8">
    <location>
        <begin position="388"/>
        <end position="448"/>
    </location>
</feature>
<feature type="transmembrane region" description="Helical" evidence="7">
    <location>
        <begin position="15"/>
        <end position="35"/>
    </location>
</feature>
<keyword evidence="6 7" id="KW-0472">Membrane</keyword>
<comment type="caution">
    <text evidence="9">The sequence shown here is derived from an EMBL/GenBank/DDBJ whole genome shotgun (WGS) entry which is preliminary data.</text>
</comment>
<protein>
    <submittedName>
        <fullName evidence="9">PqiB family protein</fullName>
    </submittedName>
</protein>
<dbReference type="PANTHER" id="PTHR30462:SF0">
    <property type="entry name" value="INTERMEMBRANE TRANSPORT PROTEIN YEBT"/>
    <property type="match status" value="1"/>
</dbReference>
<dbReference type="RefSeq" id="WP_285764504.1">
    <property type="nucleotide sequence ID" value="NZ_BSYJ01000004.1"/>
</dbReference>
<evidence type="ECO:0000313" key="9">
    <source>
        <dbReference type="EMBL" id="GMG87890.1"/>
    </source>
</evidence>
<keyword evidence="4 7" id="KW-0812">Transmembrane</keyword>
<evidence type="ECO:0000256" key="3">
    <source>
        <dbReference type="ARBA" id="ARBA00022519"/>
    </source>
</evidence>
<name>A0ABQ6M0T5_9GAMM</name>
<proteinExistence type="predicted"/>
<evidence type="ECO:0000313" key="10">
    <source>
        <dbReference type="Proteomes" id="UP001224392"/>
    </source>
</evidence>
<evidence type="ECO:0000259" key="8">
    <source>
        <dbReference type="Pfam" id="PF02470"/>
    </source>
</evidence>
<feature type="domain" description="Mce/MlaD" evidence="8">
    <location>
        <begin position="624"/>
        <end position="684"/>
    </location>
</feature>
<evidence type="ECO:0000256" key="5">
    <source>
        <dbReference type="ARBA" id="ARBA00022989"/>
    </source>
</evidence>
<keyword evidence="10" id="KW-1185">Reference proteome</keyword>
<evidence type="ECO:0000256" key="4">
    <source>
        <dbReference type="ARBA" id="ARBA00022692"/>
    </source>
</evidence>